<dbReference type="EMBL" id="JBHSDV010000005">
    <property type="protein sequence ID" value="MFC4388894.1"/>
    <property type="molecule type" value="Genomic_DNA"/>
</dbReference>
<dbReference type="PANTHER" id="PTHR46211:SF14">
    <property type="entry name" value="GLYCEROPHOSPHODIESTER PHOSPHODIESTERASE"/>
    <property type="match status" value="1"/>
</dbReference>
<reference evidence="3" key="1">
    <citation type="journal article" date="2019" name="Int. J. Syst. Evol. Microbiol.">
        <title>The Global Catalogue of Microorganisms (GCM) 10K type strain sequencing project: providing services to taxonomists for standard genome sequencing and annotation.</title>
        <authorList>
            <consortium name="The Broad Institute Genomics Platform"/>
            <consortium name="The Broad Institute Genome Sequencing Center for Infectious Disease"/>
            <person name="Wu L."/>
            <person name="Ma J."/>
        </authorList>
    </citation>
    <scope>NUCLEOTIDE SEQUENCE [LARGE SCALE GENOMIC DNA]</scope>
    <source>
        <strain evidence="3">KACC 14058</strain>
    </source>
</reference>
<feature type="domain" description="GP-PDE" evidence="1">
    <location>
        <begin position="2"/>
        <end position="244"/>
    </location>
</feature>
<keyword evidence="3" id="KW-1185">Reference proteome</keyword>
<evidence type="ECO:0000313" key="3">
    <source>
        <dbReference type="Proteomes" id="UP001595880"/>
    </source>
</evidence>
<dbReference type="PROSITE" id="PS51704">
    <property type="entry name" value="GP_PDE"/>
    <property type="match status" value="1"/>
</dbReference>
<evidence type="ECO:0000259" key="1">
    <source>
        <dbReference type="PROSITE" id="PS51704"/>
    </source>
</evidence>
<accession>A0ABV8VYV9</accession>
<comment type="caution">
    <text evidence="2">The sequence shown here is derived from an EMBL/GenBank/DDBJ whole genome shotgun (WGS) entry which is preliminary data.</text>
</comment>
<evidence type="ECO:0000313" key="2">
    <source>
        <dbReference type="EMBL" id="MFC4388894.1"/>
    </source>
</evidence>
<dbReference type="InterPro" id="IPR017946">
    <property type="entry name" value="PLC-like_Pdiesterase_TIM-brl"/>
</dbReference>
<name>A0ABV8VYV9_9BACI</name>
<dbReference type="CDD" id="cd08563">
    <property type="entry name" value="GDPD_TtGDE_like"/>
    <property type="match status" value="1"/>
</dbReference>
<organism evidence="2 3">
    <name type="scientific">Gracilibacillus marinus</name>
    <dbReference type="NCBI Taxonomy" id="630535"/>
    <lineage>
        <taxon>Bacteria</taxon>
        <taxon>Bacillati</taxon>
        <taxon>Bacillota</taxon>
        <taxon>Bacilli</taxon>
        <taxon>Bacillales</taxon>
        <taxon>Bacillaceae</taxon>
        <taxon>Gracilibacillus</taxon>
    </lineage>
</organism>
<dbReference type="Pfam" id="PF03009">
    <property type="entry name" value="GDPD"/>
    <property type="match status" value="1"/>
</dbReference>
<sequence>MTKIYGHRGSKGTYPENTLLSFQKAIESGVEGLELDVHMTKDGEIVVIHDETLERTTNGAGSIKDLTLAELKQYSTGVKFNTFANYTQSWDEERIPTLQEVLELLKHTNIELNIELKTYIHTYPGIERKLVNIVHEYAGERRVVYSSFHLPSLIRLKQEDNDAQIALLLNQLISNPLDYIDTFDLESIHIDKDLILHDPYHFFKELAPKLRVWTVNEEEEMKKLLQLGVEAIITDYPEMAISLATTVNQ</sequence>
<dbReference type="SUPFAM" id="SSF51695">
    <property type="entry name" value="PLC-like phosphodiesterases"/>
    <property type="match status" value="1"/>
</dbReference>
<dbReference type="InterPro" id="IPR030395">
    <property type="entry name" value="GP_PDE_dom"/>
</dbReference>
<dbReference type="PANTHER" id="PTHR46211">
    <property type="entry name" value="GLYCEROPHOSPHORYL DIESTER PHOSPHODIESTERASE"/>
    <property type="match status" value="1"/>
</dbReference>
<dbReference type="RefSeq" id="WP_390200253.1">
    <property type="nucleotide sequence ID" value="NZ_JBHSDV010000005.1"/>
</dbReference>
<proteinExistence type="predicted"/>
<protein>
    <submittedName>
        <fullName evidence="2">Glycerophosphodiester phosphodiesterase</fullName>
    </submittedName>
</protein>
<dbReference type="Gene3D" id="3.20.20.190">
    <property type="entry name" value="Phosphatidylinositol (PI) phosphodiesterase"/>
    <property type="match status" value="1"/>
</dbReference>
<gene>
    <name evidence="2" type="ORF">ACFOZ1_13915</name>
</gene>
<dbReference type="Proteomes" id="UP001595880">
    <property type="component" value="Unassembled WGS sequence"/>
</dbReference>